<dbReference type="PANTHER" id="PTHR46473">
    <property type="entry name" value="GH08155P"/>
    <property type="match status" value="1"/>
</dbReference>
<keyword evidence="7" id="KW-1133">Transmembrane helix</keyword>
<evidence type="ECO:0000256" key="7">
    <source>
        <dbReference type="ARBA" id="ARBA00022989"/>
    </source>
</evidence>
<evidence type="ECO:0000259" key="12">
    <source>
        <dbReference type="SMART" id="SM00013"/>
    </source>
</evidence>
<evidence type="ECO:0000256" key="1">
    <source>
        <dbReference type="ARBA" id="ARBA00004162"/>
    </source>
</evidence>
<evidence type="ECO:0000313" key="14">
    <source>
        <dbReference type="Proteomes" id="UP000193380"/>
    </source>
</evidence>
<keyword evidence="6" id="KW-0732">Signal</keyword>
<keyword evidence="2" id="KW-0813">Transport</keyword>
<feature type="domain" description="LRRNT" evidence="12">
    <location>
        <begin position="21"/>
        <end position="54"/>
    </location>
</feature>
<evidence type="ECO:0000256" key="9">
    <source>
        <dbReference type="ARBA" id="ARBA00023136"/>
    </source>
</evidence>
<accession>A0A060X4F8</accession>
<dbReference type="GO" id="GO:0034220">
    <property type="term" value="P:monoatomic ion transmembrane transport"/>
    <property type="evidence" value="ECO:0007669"/>
    <property type="project" value="UniProtKB-KW"/>
</dbReference>
<dbReference type="Proteomes" id="UP000193380">
    <property type="component" value="Unassembled WGS sequence"/>
</dbReference>
<evidence type="ECO:0000256" key="2">
    <source>
        <dbReference type="ARBA" id="ARBA00022448"/>
    </source>
</evidence>
<dbReference type="PaxDb" id="8022-A0A060X4F8"/>
<evidence type="ECO:0000256" key="10">
    <source>
        <dbReference type="ARBA" id="ARBA00023157"/>
    </source>
</evidence>
<dbReference type="PANTHER" id="PTHR46473:SF23">
    <property type="entry name" value="GH08155P"/>
    <property type="match status" value="1"/>
</dbReference>
<evidence type="ECO:0000256" key="11">
    <source>
        <dbReference type="ARBA" id="ARBA00023303"/>
    </source>
</evidence>
<keyword evidence="9" id="KW-0472">Membrane</keyword>
<evidence type="ECO:0000313" key="13">
    <source>
        <dbReference type="EMBL" id="CDQ74336.1"/>
    </source>
</evidence>
<dbReference type="InterPro" id="IPR051432">
    <property type="entry name" value="KCNMA1_auxiliary"/>
</dbReference>
<keyword evidence="3" id="KW-1003">Cell membrane</keyword>
<dbReference type="Gene3D" id="3.80.10.10">
    <property type="entry name" value="Ribonuclease Inhibitor"/>
    <property type="match status" value="1"/>
</dbReference>
<dbReference type="EMBL" id="FR904965">
    <property type="protein sequence ID" value="CDQ74336.1"/>
    <property type="molecule type" value="Genomic_DNA"/>
</dbReference>
<keyword evidence="4" id="KW-0433">Leucine-rich repeat</keyword>
<name>A0A060X4F8_ONCMY</name>
<reference evidence="13" key="1">
    <citation type="journal article" date="2014" name="Nat. Commun.">
        <title>The rainbow trout genome provides novel insights into evolution after whole-genome duplication in vertebrates.</title>
        <authorList>
            <person name="Berthelot C."/>
            <person name="Brunet F."/>
            <person name="Chalopin D."/>
            <person name="Juanchich A."/>
            <person name="Bernard M."/>
            <person name="Noel B."/>
            <person name="Bento P."/>
            <person name="Da Silva C."/>
            <person name="Labadie K."/>
            <person name="Alberti A."/>
            <person name="Aury J.M."/>
            <person name="Louis A."/>
            <person name="Dehais P."/>
            <person name="Bardou P."/>
            <person name="Montfort J."/>
            <person name="Klopp C."/>
            <person name="Cabau C."/>
            <person name="Gaspin C."/>
            <person name="Thorgaard G.H."/>
            <person name="Boussaha M."/>
            <person name="Quillet E."/>
            <person name="Guyomard R."/>
            <person name="Galiana D."/>
            <person name="Bobe J."/>
            <person name="Volff J.N."/>
            <person name="Genet C."/>
            <person name="Wincker P."/>
            <person name="Jaillon O."/>
            <person name="Roest Crollius H."/>
            <person name="Guiguen Y."/>
        </authorList>
    </citation>
    <scope>NUCLEOTIDE SEQUENCE [LARGE SCALE GENOMIC DNA]</scope>
</reference>
<dbReference type="STRING" id="8022.A0A060X4F8"/>
<dbReference type="AlphaFoldDB" id="A0A060X4F8"/>
<organism evidence="13 14">
    <name type="scientific">Oncorhynchus mykiss</name>
    <name type="common">Rainbow trout</name>
    <name type="synonym">Salmo gairdneri</name>
    <dbReference type="NCBI Taxonomy" id="8022"/>
    <lineage>
        <taxon>Eukaryota</taxon>
        <taxon>Metazoa</taxon>
        <taxon>Chordata</taxon>
        <taxon>Craniata</taxon>
        <taxon>Vertebrata</taxon>
        <taxon>Euteleostomi</taxon>
        <taxon>Actinopterygii</taxon>
        <taxon>Neopterygii</taxon>
        <taxon>Teleostei</taxon>
        <taxon>Protacanthopterygii</taxon>
        <taxon>Salmoniformes</taxon>
        <taxon>Salmonidae</taxon>
        <taxon>Salmoninae</taxon>
        <taxon>Oncorhynchus</taxon>
    </lineage>
</organism>
<keyword evidence="10" id="KW-1015">Disulfide bond</keyword>
<protein>
    <recommendedName>
        <fullName evidence="12">LRRNT domain-containing protein</fullName>
    </recommendedName>
</protein>
<keyword evidence="5" id="KW-0812">Transmembrane</keyword>
<evidence type="ECO:0000256" key="6">
    <source>
        <dbReference type="ARBA" id="ARBA00022729"/>
    </source>
</evidence>
<keyword evidence="11" id="KW-0407">Ion channel</keyword>
<keyword evidence="8" id="KW-0406">Ion transport</keyword>
<proteinExistence type="predicted"/>
<gene>
    <name evidence="13" type="ORF">GSONMT00038483001</name>
</gene>
<sequence length="92" mass="10152">MEETEIETFLVPAVAKVEPVVCPGECSCTEEGAVDCAGVDLMDFPSELSESTRILSLQNNRIELLTVEDLARLQQLETLNLQNNRLTTQGKN</sequence>
<reference evidence="13" key="2">
    <citation type="submission" date="2014-03" db="EMBL/GenBank/DDBJ databases">
        <authorList>
            <person name="Genoscope - CEA"/>
        </authorList>
    </citation>
    <scope>NUCLEOTIDE SEQUENCE</scope>
</reference>
<dbReference type="SUPFAM" id="SSF52058">
    <property type="entry name" value="L domain-like"/>
    <property type="match status" value="1"/>
</dbReference>
<dbReference type="InterPro" id="IPR032675">
    <property type="entry name" value="LRR_dom_sf"/>
</dbReference>
<comment type="subcellular location">
    <subcellularLocation>
        <location evidence="1">Cell membrane</location>
        <topology evidence="1">Single-pass membrane protein</topology>
    </subcellularLocation>
</comment>
<dbReference type="InterPro" id="IPR000372">
    <property type="entry name" value="LRRNT"/>
</dbReference>
<evidence type="ECO:0000256" key="4">
    <source>
        <dbReference type="ARBA" id="ARBA00022614"/>
    </source>
</evidence>
<evidence type="ECO:0000256" key="8">
    <source>
        <dbReference type="ARBA" id="ARBA00023065"/>
    </source>
</evidence>
<dbReference type="GO" id="GO:0005886">
    <property type="term" value="C:plasma membrane"/>
    <property type="evidence" value="ECO:0007669"/>
    <property type="project" value="UniProtKB-SubCell"/>
</dbReference>
<evidence type="ECO:0000256" key="3">
    <source>
        <dbReference type="ARBA" id="ARBA00022475"/>
    </source>
</evidence>
<evidence type="ECO:0000256" key="5">
    <source>
        <dbReference type="ARBA" id="ARBA00022692"/>
    </source>
</evidence>
<dbReference type="SMART" id="SM00013">
    <property type="entry name" value="LRRNT"/>
    <property type="match status" value="1"/>
</dbReference>